<dbReference type="Pfam" id="PF14354">
    <property type="entry name" value="Lar_restr_allev"/>
    <property type="match status" value="1"/>
</dbReference>
<reference evidence="1" key="1">
    <citation type="journal article" date="2015" name="Nature">
        <title>Complex archaea that bridge the gap between prokaryotes and eukaryotes.</title>
        <authorList>
            <person name="Spang A."/>
            <person name="Saw J.H."/>
            <person name="Jorgensen S.L."/>
            <person name="Zaremba-Niedzwiedzka K."/>
            <person name="Martijn J."/>
            <person name="Lind A.E."/>
            <person name="van Eijk R."/>
            <person name="Schleper C."/>
            <person name="Guy L."/>
            <person name="Ettema T.J."/>
        </authorList>
    </citation>
    <scope>NUCLEOTIDE SEQUENCE</scope>
</reference>
<evidence type="ECO:0000313" key="1">
    <source>
        <dbReference type="EMBL" id="KKK98467.1"/>
    </source>
</evidence>
<name>A0A0F8ZX32_9ZZZZ</name>
<gene>
    <name evidence="1" type="ORF">LCGC14_2642490</name>
</gene>
<protein>
    <recommendedName>
        <fullName evidence="2">Restriction alleviation protein, Lar family</fullName>
    </recommendedName>
</protein>
<comment type="caution">
    <text evidence="1">The sequence shown here is derived from an EMBL/GenBank/DDBJ whole genome shotgun (WGS) entry which is preliminary data.</text>
</comment>
<dbReference type="EMBL" id="LAZR01045606">
    <property type="protein sequence ID" value="KKK98467.1"/>
    <property type="molecule type" value="Genomic_DNA"/>
</dbReference>
<dbReference type="NCBIfam" id="TIGR03655">
    <property type="entry name" value="anti_R_Lar"/>
    <property type="match status" value="1"/>
</dbReference>
<evidence type="ECO:0008006" key="2">
    <source>
        <dbReference type="Google" id="ProtNLM"/>
    </source>
</evidence>
<organism evidence="1">
    <name type="scientific">marine sediment metagenome</name>
    <dbReference type="NCBI Taxonomy" id="412755"/>
    <lineage>
        <taxon>unclassified sequences</taxon>
        <taxon>metagenomes</taxon>
        <taxon>ecological metagenomes</taxon>
    </lineage>
</organism>
<sequence length="71" mass="7908">MSEAEIKSCPFCGSEKVKRISPDPTSGVRKVYRIWQVVCLACEARGSSSTVKTIAVARWNSVERVKSDFKN</sequence>
<proteinExistence type="predicted"/>
<dbReference type="InterPro" id="IPR019908">
    <property type="entry name" value="Toxin_RalR"/>
</dbReference>
<accession>A0A0F8ZX32</accession>
<dbReference type="AlphaFoldDB" id="A0A0F8ZX32"/>